<proteinExistence type="predicted"/>
<accession>A0ACB5T355</accession>
<reference evidence="1" key="1">
    <citation type="submission" date="2023-04" db="EMBL/GenBank/DDBJ databases">
        <title>Ambrosiozyma monospora NBRC 10751.</title>
        <authorList>
            <person name="Ichikawa N."/>
            <person name="Sato H."/>
            <person name="Tonouchi N."/>
        </authorList>
    </citation>
    <scope>NUCLEOTIDE SEQUENCE</scope>
    <source>
        <strain evidence="1">NBRC 10751</strain>
    </source>
</reference>
<comment type="caution">
    <text evidence="1">The sequence shown here is derived from an EMBL/GenBank/DDBJ whole genome shotgun (WGS) entry which is preliminary data.</text>
</comment>
<sequence length="466" mass="53162">MKMKKEKKKKCQRTGEDGTYKYLLDQINLKPTKCKQYKHTAFGSSASTGLGQNGFEVSLNYFTGIPDPNILTCSPELKLIVKSLLKRDISTREKGMQEFLTYLKEHTDELNDDLLIITWCQLYAKLSIDISKNVRSIAHQVQSLFVTTLGKHYAKYLKDTIGSWLSGTFDSDRTVSKTCISSLDSAFNSKAKLAALWKIFNTQILNYAYQVFAFETKDTLSDERFTGKDESNAKYNMVILSSIQLFSQVLLEADQQKIELNDTSRDIVTKILDNENFQSLFTTKELSLKRTMYQNFKIVCSLDARFQFLSPKIYKRLTKSSISGLKIPKNVNTILYSSVIIPIFDCLVTITKYDGSFWTTNGKALDRLFEILKIGSVSSNPVYYDVVFALILSLPDDLSVFANKDRLTKFTSIIRKSVSSEKLPQFVASGWKCYFGIVLKGFEKLSENDTQYLKLYRGFTNLLTQV</sequence>
<dbReference type="EMBL" id="BSXS01003031">
    <property type="protein sequence ID" value="GME80364.1"/>
    <property type="molecule type" value="Genomic_DNA"/>
</dbReference>
<dbReference type="Proteomes" id="UP001165064">
    <property type="component" value="Unassembled WGS sequence"/>
</dbReference>
<keyword evidence="2" id="KW-1185">Reference proteome</keyword>
<protein>
    <submittedName>
        <fullName evidence="1">Unnamed protein product</fullName>
    </submittedName>
</protein>
<organism evidence="1 2">
    <name type="scientific">Ambrosiozyma monospora</name>
    <name type="common">Yeast</name>
    <name type="synonym">Endomycopsis monosporus</name>
    <dbReference type="NCBI Taxonomy" id="43982"/>
    <lineage>
        <taxon>Eukaryota</taxon>
        <taxon>Fungi</taxon>
        <taxon>Dikarya</taxon>
        <taxon>Ascomycota</taxon>
        <taxon>Saccharomycotina</taxon>
        <taxon>Pichiomycetes</taxon>
        <taxon>Pichiales</taxon>
        <taxon>Pichiaceae</taxon>
        <taxon>Ambrosiozyma</taxon>
    </lineage>
</organism>
<gene>
    <name evidence="1" type="ORF">Amon02_000443000</name>
</gene>
<evidence type="ECO:0000313" key="1">
    <source>
        <dbReference type="EMBL" id="GME80364.1"/>
    </source>
</evidence>
<name>A0ACB5T355_AMBMO</name>
<evidence type="ECO:0000313" key="2">
    <source>
        <dbReference type="Proteomes" id="UP001165064"/>
    </source>
</evidence>